<proteinExistence type="predicted"/>
<dbReference type="EMBL" id="JAIQCV010000008">
    <property type="protein sequence ID" value="KAH1073367.1"/>
    <property type="molecule type" value="Genomic_DNA"/>
</dbReference>
<evidence type="ECO:0008006" key="3">
    <source>
        <dbReference type="Google" id="ProtNLM"/>
    </source>
</evidence>
<evidence type="ECO:0000313" key="2">
    <source>
        <dbReference type="Proteomes" id="UP000828251"/>
    </source>
</evidence>
<reference evidence="1 2" key="1">
    <citation type="journal article" date="2021" name="Plant Biotechnol. J.">
        <title>Multi-omics assisted identification of the key and species-specific regulatory components of drought-tolerant mechanisms in Gossypium stocksii.</title>
        <authorList>
            <person name="Yu D."/>
            <person name="Ke L."/>
            <person name="Zhang D."/>
            <person name="Wu Y."/>
            <person name="Sun Y."/>
            <person name="Mei J."/>
            <person name="Sun J."/>
            <person name="Sun Y."/>
        </authorList>
    </citation>
    <scope>NUCLEOTIDE SEQUENCE [LARGE SCALE GENOMIC DNA]</scope>
    <source>
        <strain evidence="2">cv. E1</strain>
        <tissue evidence="1">Leaf</tissue>
    </source>
</reference>
<dbReference type="Proteomes" id="UP000828251">
    <property type="component" value="Unassembled WGS sequence"/>
</dbReference>
<gene>
    <name evidence="1" type="ORF">J1N35_025695</name>
</gene>
<organism evidence="1 2">
    <name type="scientific">Gossypium stocksii</name>
    <dbReference type="NCBI Taxonomy" id="47602"/>
    <lineage>
        <taxon>Eukaryota</taxon>
        <taxon>Viridiplantae</taxon>
        <taxon>Streptophyta</taxon>
        <taxon>Embryophyta</taxon>
        <taxon>Tracheophyta</taxon>
        <taxon>Spermatophyta</taxon>
        <taxon>Magnoliopsida</taxon>
        <taxon>eudicotyledons</taxon>
        <taxon>Gunneridae</taxon>
        <taxon>Pentapetalae</taxon>
        <taxon>rosids</taxon>
        <taxon>malvids</taxon>
        <taxon>Malvales</taxon>
        <taxon>Malvaceae</taxon>
        <taxon>Malvoideae</taxon>
        <taxon>Gossypium</taxon>
    </lineage>
</organism>
<evidence type="ECO:0000313" key="1">
    <source>
        <dbReference type="EMBL" id="KAH1073367.1"/>
    </source>
</evidence>
<name>A0A9D3ZXE5_9ROSI</name>
<dbReference type="AlphaFoldDB" id="A0A9D3ZXE5"/>
<accession>A0A9D3ZXE5</accession>
<comment type="caution">
    <text evidence="1">The sequence shown here is derived from an EMBL/GenBank/DDBJ whole genome shotgun (WGS) entry which is preliminary data.</text>
</comment>
<sequence length="104" mass="10735">MKNCVIIGVRYNSPALASTLANLIPASTILLVVIFRSCLCGHTFAAFLGFIVLGDDGEEGIGGREGEGNGEEVCKKVKGFVIGGGMVGKGEGDGRGMENGIFVK</sequence>
<protein>
    <recommendedName>
        <fullName evidence="3">WAT1-related protein</fullName>
    </recommendedName>
</protein>
<dbReference type="OrthoDB" id="969332at2759"/>
<keyword evidence="2" id="KW-1185">Reference proteome</keyword>